<sequence>MASFKPVKVQTIPKLGERVTEDTLYWKNYKAPVQIKEFAAVTKIEFSPLPPHNYVVTASTRIQVYGPHSLEPVRTFTRFHDAAYGGSFRGDGKLLVAGSEEGLIRLFDTGGRVALRQFTGHSKAVHVTSFLSDGYRVLSGSDDLSSRVWDVASGTELNSYTEHTDYIRAAAASKLNPDLYVTGSYDHTVKLFDVRVGGSVMTMQHGHPVESVLLYPSEALLVSTGGRYVKVWDLLKGGQQLVSLKNHHKTVTCACLSTTDNKLLTGSLDRHVKVYNSSYKVVHNFDYATSILSLAVAPDDKVIAVGMTNGVLSVRHRKHTEEKQEVLGKRRRNPAYRVFIKGKNYVPKQDDFLVSKTVKQHLQKHDRQLKCFQVSKALDTALEIWRRFHKPEVTVAVMTELNRRGTLKNALAGRDEQSLTTLLNFLIKHMTDTRFSRMLLMVADLVVDLYHHVVPQSPVIERLLQRLMELLGREAELQQELLQVLGILDTLFASLTPRKEVTGPAVPPIMQGSQLQAA</sequence>
<dbReference type="SMART" id="SM00320">
    <property type="entry name" value="WD40"/>
    <property type="match status" value="6"/>
</dbReference>
<gene>
    <name evidence="10" type="primary">UTP15</name>
</gene>
<evidence type="ECO:0000313" key="11">
    <source>
        <dbReference type="Proteomes" id="UP001501920"/>
    </source>
</evidence>
<dbReference type="GO" id="GO:0045943">
    <property type="term" value="P:positive regulation of transcription by RNA polymerase I"/>
    <property type="evidence" value="ECO:0007669"/>
    <property type="project" value="TreeGrafter"/>
</dbReference>
<dbReference type="GeneTree" id="ENSGT00390000004228"/>
<keyword evidence="11" id="KW-1185">Reference proteome</keyword>
<reference evidence="10" key="2">
    <citation type="submission" date="2025-08" db="UniProtKB">
        <authorList>
            <consortium name="Ensembl"/>
        </authorList>
    </citation>
    <scope>IDENTIFICATION</scope>
</reference>
<dbReference type="InterPro" id="IPR019775">
    <property type="entry name" value="WD40_repeat_CS"/>
</dbReference>
<dbReference type="InterPro" id="IPR001680">
    <property type="entry name" value="WD40_rpt"/>
</dbReference>
<evidence type="ECO:0000313" key="10">
    <source>
        <dbReference type="Ensembl" id="ENSPNAP00000019109.1"/>
    </source>
</evidence>
<keyword evidence="3" id="KW-0698">rRNA processing</keyword>
<feature type="repeat" description="WD" evidence="8">
    <location>
        <begin position="118"/>
        <end position="159"/>
    </location>
</feature>
<accession>A0A3B4D832</accession>
<dbReference type="PROSITE" id="PS00678">
    <property type="entry name" value="WD_REPEATS_1"/>
    <property type="match status" value="1"/>
</dbReference>
<reference evidence="10" key="3">
    <citation type="submission" date="2025-09" db="UniProtKB">
        <authorList>
            <consortium name="Ensembl"/>
        </authorList>
    </citation>
    <scope>IDENTIFICATION</scope>
</reference>
<dbReference type="OMA" id="ATYQVVH"/>
<keyword evidence="6" id="KW-0539">Nucleus</keyword>
<dbReference type="GeneID" id="108438634"/>
<evidence type="ECO:0000256" key="2">
    <source>
        <dbReference type="ARBA" id="ARBA00018260"/>
    </source>
</evidence>
<dbReference type="PROSITE" id="PS50294">
    <property type="entry name" value="WD_REPEATS_REGION"/>
    <property type="match status" value="1"/>
</dbReference>
<comment type="subcellular location">
    <subcellularLocation>
        <location evidence="1">Nucleus</location>
        <location evidence="1">Nucleolus</location>
    </subcellularLocation>
</comment>
<proteinExistence type="predicted"/>
<dbReference type="OrthoDB" id="431715at2759"/>
<dbReference type="GO" id="GO:0006364">
    <property type="term" value="P:rRNA processing"/>
    <property type="evidence" value="ECO:0007669"/>
    <property type="project" value="UniProtKB-KW"/>
</dbReference>
<dbReference type="PROSITE" id="PS50082">
    <property type="entry name" value="WD_REPEATS_2"/>
    <property type="match status" value="2"/>
</dbReference>
<dbReference type="Gene3D" id="2.130.10.10">
    <property type="entry name" value="YVTN repeat-like/Quinoprotein amine dehydrogenase"/>
    <property type="match status" value="2"/>
</dbReference>
<dbReference type="Ensembl" id="ENSPNAT00000028715.2">
    <property type="protein sequence ID" value="ENSPNAP00000019109.1"/>
    <property type="gene ID" value="ENSPNAG00000025612.2"/>
</dbReference>
<evidence type="ECO:0000256" key="7">
    <source>
        <dbReference type="ARBA" id="ARBA00045437"/>
    </source>
</evidence>
<evidence type="ECO:0000256" key="3">
    <source>
        <dbReference type="ARBA" id="ARBA00022552"/>
    </source>
</evidence>
<evidence type="ECO:0000259" key="9">
    <source>
        <dbReference type="Pfam" id="PF09384"/>
    </source>
</evidence>
<protein>
    <recommendedName>
        <fullName evidence="2">U3 small nucleolar RNA-associated protein 15 homolog</fullName>
    </recommendedName>
</protein>
<feature type="repeat" description="WD" evidence="8">
    <location>
        <begin position="244"/>
        <end position="276"/>
    </location>
</feature>
<dbReference type="RefSeq" id="XP_017572110.1">
    <property type="nucleotide sequence ID" value="XM_017716621.2"/>
</dbReference>
<evidence type="ECO:0000256" key="1">
    <source>
        <dbReference type="ARBA" id="ARBA00004604"/>
    </source>
</evidence>
<reference evidence="10 11" key="1">
    <citation type="submission" date="2020-10" db="EMBL/GenBank/DDBJ databases">
        <title>Pygocentrus nattereri (red-bellied piranha) genome, fPygNat1, primary haplotype.</title>
        <authorList>
            <person name="Myers G."/>
            <person name="Meyer A."/>
            <person name="Karagic N."/>
            <person name="Pippel M."/>
            <person name="Winkler S."/>
            <person name="Tracey A."/>
            <person name="Wood J."/>
            <person name="Formenti G."/>
            <person name="Howe K."/>
            <person name="Fedrigo O."/>
            <person name="Jarvis E.D."/>
        </authorList>
    </citation>
    <scope>NUCLEOTIDE SEQUENCE [LARGE SCALE GENOMIC DNA]</scope>
</reference>
<dbReference type="RefSeq" id="XP_017572189.1">
    <property type="nucleotide sequence ID" value="XM_017716700.2"/>
</dbReference>
<dbReference type="Pfam" id="PF00400">
    <property type="entry name" value="WD40"/>
    <property type="match status" value="4"/>
</dbReference>
<dbReference type="Proteomes" id="UP001501920">
    <property type="component" value="Chromosome 7"/>
</dbReference>
<keyword evidence="5" id="KW-0677">Repeat</keyword>
<dbReference type="AlphaFoldDB" id="A0A3B4D832"/>
<dbReference type="CTD" id="84135"/>
<keyword evidence="4 8" id="KW-0853">WD repeat</keyword>
<dbReference type="PANTHER" id="PTHR19924">
    <property type="entry name" value="UTP15 U3 SMALL NUCLEOLAR RNA-ASSOCIATED PROTEIN 15 FAMILY MEMBER"/>
    <property type="match status" value="1"/>
</dbReference>
<organism evidence="10 11">
    <name type="scientific">Pygocentrus nattereri</name>
    <name type="common">Red-bellied piranha</name>
    <dbReference type="NCBI Taxonomy" id="42514"/>
    <lineage>
        <taxon>Eukaryota</taxon>
        <taxon>Metazoa</taxon>
        <taxon>Chordata</taxon>
        <taxon>Craniata</taxon>
        <taxon>Vertebrata</taxon>
        <taxon>Euteleostomi</taxon>
        <taxon>Actinopterygii</taxon>
        <taxon>Neopterygii</taxon>
        <taxon>Teleostei</taxon>
        <taxon>Ostariophysi</taxon>
        <taxon>Characiformes</taxon>
        <taxon>Characoidei</taxon>
        <taxon>Pygocentrus</taxon>
    </lineage>
</organism>
<dbReference type="PANTHER" id="PTHR19924:SF26">
    <property type="entry name" value="U3 SMALL NUCLEOLAR RNA-ASSOCIATED PROTEIN 15 HOMOLOG"/>
    <property type="match status" value="1"/>
</dbReference>
<feature type="domain" description="U3 small nucleolar RNA-associated protein 15 C-terminal" evidence="9">
    <location>
        <begin position="344"/>
        <end position="491"/>
    </location>
</feature>
<dbReference type="Pfam" id="PF09384">
    <property type="entry name" value="UTP15_C"/>
    <property type="match status" value="1"/>
</dbReference>
<dbReference type="GO" id="GO:0005730">
    <property type="term" value="C:nucleolus"/>
    <property type="evidence" value="ECO:0007669"/>
    <property type="project" value="UniProtKB-SubCell"/>
</dbReference>
<evidence type="ECO:0000256" key="4">
    <source>
        <dbReference type="ARBA" id="ARBA00022574"/>
    </source>
</evidence>
<evidence type="ECO:0000256" key="6">
    <source>
        <dbReference type="ARBA" id="ARBA00023242"/>
    </source>
</evidence>
<dbReference type="SUPFAM" id="SSF50978">
    <property type="entry name" value="WD40 repeat-like"/>
    <property type="match status" value="1"/>
</dbReference>
<dbReference type="InterPro" id="IPR018983">
    <property type="entry name" value="U3_snoRNA-assocProt_15_C"/>
</dbReference>
<dbReference type="InterPro" id="IPR015943">
    <property type="entry name" value="WD40/YVTN_repeat-like_dom_sf"/>
</dbReference>
<evidence type="ECO:0000256" key="8">
    <source>
        <dbReference type="PROSITE-ProRule" id="PRU00221"/>
    </source>
</evidence>
<comment type="function">
    <text evidence="7">Ribosome biogenesis factor. Involved in nucleolar processing of pre-18S ribosomal RNA. Required for optimal pre-ribosomal RNA transcription by RNA polymerase I. Part of the small subunit (SSU) processome, first precursor of the small eukaryotic ribosomal subunit. During the assembly of the SSU processome in the nucleolus, many ribosome biogenesis factors, an RNA chaperone and ribosomal proteins associate with the nascent pre-rRNA and work in concert to generate RNA folding, modifications, rearrangements and cleavage as well as targeted degradation of pre-ribosomal RNA by the RNA exosome.</text>
</comment>
<dbReference type="CDD" id="cd00200">
    <property type="entry name" value="WD40"/>
    <property type="match status" value="1"/>
</dbReference>
<evidence type="ECO:0000256" key="5">
    <source>
        <dbReference type="ARBA" id="ARBA00022737"/>
    </source>
</evidence>
<name>A0A3B4D832_PYGNA</name>
<dbReference type="InterPro" id="IPR036322">
    <property type="entry name" value="WD40_repeat_dom_sf"/>
</dbReference>